<dbReference type="RefSeq" id="WP_073002713.1">
    <property type="nucleotide sequence ID" value="NZ_FQUM01000007.1"/>
</dbReference>
<proteinExistence type="predicted"/>
<dbReference type="InterPro" id="IPR011990">
    <property type="entry name" value="TPR-like_helical_dom_sf"/>
</dbReference>
<reference evidence="1 2" key="1">
    <citation type="submission" date="2016-11" db="EMBL/GenBank/DDBJ databases">
        <authorList>
            <person name="Jaros S."/>
            <person name="Januszkiewicz K."/>
            <person name="Wedrychowicz H."/>
        </authorList>
    </citation>
    <scope>NUCLEOTIDE SEQUENCE [LARGE SCALE GENOMIC DNA]</scope>
    <source>
        <strain evidence="1 2">DSM 26910</strain>
    </source>
</reference>
<gene>
    <name evidence="1" type="ORF">SAMN05444274_10797</name>
</gene>
<dbReference type="OrthoDB" id="1109828at2"/>
<dbReference type="Proteomes" id="UP000184164">
    <property type="component" value="Unassembled WGS sequence"/>
</dbReference>
<evidence type="ECO:0000313" key="1">
    <source>
        <dbReference type="EMBL" id="SHF66271.1"/>
    </source>
</evidence>
<dbReference type="STRING" id="1484053.SAMN05444274_10797"/>
<dbReference type="PROSITE" id="PS51257">
    <property type="entry name" value="PROKAR_LIPOPROTEIN"/>
    <property type="match status" value="1"/>
</dbReference>
<dbReference type="AlphaFoldDB" id="A0A1M5DH97"/>
<dbReference type="EMBL" id="FQUM01000007">
    <property type="protein sequence ID" value="SHF66271.1"/>
    <property type="molecule type" value="Genomic_DNA"/>
</dbReference>
<dbReference type="Pfam" id="PF12771">
    <property type="entry name" value="SusD-like_2"/>
    <property type="match status" value="1"/>
</dbReference>
<dbReference type="InterPro" id="IPR041662">
    <property type="entry name" value="SusD-like_2"/>
</dbReference>
<keyword evidence="2" id="KW-1185">Reference proteome</keyword>
<accession>A0A1M5DH97</accession>
<dbReference type="SUPFAM" id="SSF48452">
    <property type="entry name" value="TPR-like"/>
    <property type="match status" value="1"/>
</dbReference>
<name>A0A1M5DH97_9BACT</name>
<protein>
    <submittedName>
        <fullName evidence="1">Starch-binding associating with outer membrane</fullName>
    </submittedName>
</protein>
<sequence length="557" mass="63155">MKKISLILIIIFLGQIIQSCYTDFDDMNVSPNNAEEVSPNYLLSYVISTTAMRFYSLTNEHTDIAGAMQYTQRGTEFNAANQNCYQWGKGSWSGYYDIMRTNQLMYELGEKENNQFFMAASLIMKSYTFGLIADLFGDCPYSESLQAGTSLLFPKFDAQKDVYEGVLTDLKTASTILEGLDSKLSVLPSSDLLYAGDRDKWIKFANSLRLRYCLRLHNKKGELSINTAAEFQDAASKVFGSNADNATLVLLGLADENSAVGGSIRSSNKPYAFKPGQPLVDYLKERNDPRLQRWVNPVERKWDFNATEESTIDYVDIFGDTYQMTILPTDDTSLDTSVYVGLPIGYDDLEFLGNYNRGDGIRDYPDERSAYISYLTPIYFENSNDFVNPSLITYAEVEFILAEAALLGDYGVSNVEEHYKKGIEASMEQYEILSQAQGFDFESFYNQSTVNYSSSSITNKHELVMTQKWIALWLQAEPWFDWRRTGYPDFEPAANPAYGPALPLRLAYPEPFADPQYVEKYEEAVNKLEKTSFVPSNQSSDHSYSKTWLLQGTGKPY</sequence>
<organism evidence="1 2">
    <name type="scientific">Mariniphaga anaerophila</name>
    <dbReference type="NCBI Taxonomy" id="1484053"/>
    <lineage>
        <taxon>Bacteria</taxon>
        <taxon>Pseudomonadati</taxon>
        <taxon>Bacteroidota</taxon>
        <taxon>Bacteroidia</taxon>
        <taxon>Marinilabiliales</taxon>
        <taxon>Prolixibacteraceae</taxon>
        <taxon>Mariniphaga</taxon>
    </lineage>
</organism>
<evidence type="ECO:0000313" key="2">
    <source>
        <dbReference type="Proteomes" id="UP000184164"/>
    </source>
</evidence>
<dbReference type="Gene3D" id="1.25.40.390">
    <property type="match status" value="1"/>
</dbReference>